<evidence type="ECO:0000313" key="2">
    <source>
        <dbReference type="Proteomes" id="UP001066276"/>
    </source>
</evidence>
<keyword evidence="2" id="KW-1185">Reference proteome</keyword>
<evidence type="ECO:0000313" key="1">
    <source>
        <dbReference type="EMBL" id="KAJ1099745.1"/>
    </source>
</evidence>
<dbReference type="EMBL" id="JANPWB010000014">
    <property type="protein sequence ID" value="KAJ1099745.1"/>
    <property type="molecule type" value="Genomic_DNA"/>
</dbReference>
<accession>A0AAV7MAD4</accession>
<proteinExistence type="predicted"/>
<organism evidence="1 2">
    <name type="scientific">Pleurodeles waltl</name>
    <name type="common">Iberian ribbed newt</name>
    <dbReference type="NCBI Taxonomy" id="8319"/>
    <lineage>
        <taxon>Eukaryota</taxon>
        <taxon>Metazoa</taxon>
        <taxon>Chordata</taxon>
        <taxon>Craniata</taxon>
        <taxon>Vertebrata</taxon>
        <taxon>Euteleostomi</taxon>
        <taxon>Amphibia</taxon>
        <taxon>Batrachia</taxon>
        <taxon>Caudata</taxon>
        <taxon>Salamandroidea</taxon>
        <taxon>Salamandridae</taxon>
        <taxon>Pleurodelinae</taxon>
        <taxon>Pleurodeles</taxon>
    </lineage>
</organism>
<protein>
    <submittedName>
        <fullName evidence="1">Uncharacterized protein</fullName>
    </submittedName>
</protein>
<sequence length="135" mass="14297">MMLSVDFSVFPNIWDLEGAVDDGPELGSDDFVGFVEDVVGAGYVGAVGSCGVGCVGGGRRRCEAFVYVYDLAVEVVGEGVAEVLVVWRVGGAGFGFGEFFNDGKKFLAVVRIVVYAFFLEGSFGGRDEVVMFVHG</sequence>
<gene>
    <name evidence="1" type="ORF">NDU88_004843</name>
</gene>
<dbReference type="Proteomes" id="UP001066276">
    <property type="component" value="Chromosome 10"/>
</dbReference>
<reference evidence="1" key="1">
    <citation type="journal article" date="2022" name="bioRxiv">
        <title>Sequencing and chromosome-scale assembly of the giantPleurodeles waltlgenome.</title>
        <authorList>
            <person name="Brown T."/>
            <person name="Elewa A."/>
            <person name="Iarovenko S."/>
            <person name="Subramanian E."/>
            <person name="Araus A.J."/>
            <person name="Petzold A."/>
            <person name="Susuki M."/>
            <person name="Suzuki K.-i.T."/>
            <person name="Hayashi T."/>
            <person name="Toyoda A."/>
            <person name="Oliveira C."/>
            <person name="Osipova E."/>
            <person name="Leigh N.D."/>
            <person name="Simon A."/>
            <person name="Yun M.H."/>
        </authorList>
    </citation>
    <scope>NUCLEOTIDE SEQUENCE</scope>
    <source>
        <strain evidence="1">20211129_DDA</strain>
        <tissue evidence="1">Liver</tissue>
    </source>
</reference>
<dbReference type="AlphaFoldDB" id="A0AAV7MAD4"/>
<name>A0AAV7MAD4_PLEWA</name>
<comment type="caution">
    <text evidence="1">The sequence shown here is derived from an EMBL/GenBank/DDBJ whole genome shotgun (WGS) entry which is preliminary data.</text>
</comment>